<evidence type="ECO:0000313" key="5">
    <source>
        <dbReference type="Proteomes" id="UP001218188"/>
    </source>
</evidence>
<dbReference type="PANTHER" id="PTHR31571:SF1">
    <property type="entry name" value="ALTERED INHERITANCE OF MITOCHONDRIA PROTEIN 6"/>
    <property type="match status" value="1"/>
</dbReference>
<feature type="signal peptide" evidence="3">
    <location>
        <begin position="1"/>
        <end position="33"/>
    </location>
</feature>
<gene>
    <name evidence="4" type="ORF">C8F04DRAFT_368255</name>
</gene>
<dbReference type="PANTHER" id="PTHR31571">
    <property type="entry name" value="ALTERED INHERITANCE OF MITOCHONDRIA PROTEIN 6"/>
    <property type="match status" value="1"/>
</dbReference>
<accession>A0AAD6T297</accession>
<keyword evidence="3" id="KW-0732">Signal</keyword>
<evidence type="ECO:0000256" key="1">
    <source>
        <dbReference type="ARBA" id="ARBA00008858"/>
    </source>
</evidence>
<evidence type="ECO:0000313" key="4">
    <source>
        <dbReference type="EMBL" id="KAJ7038098.1"/>
    </source>
</evidence>
<comment type="similarity">
    <text evidence="1">Belongs to the AIM6 family.</text>
</comment>
<organism evidence="4 5">
    <name type="scientific">Mycena alexandri</name>
    <dbReference type="NCBI Taxonomy" id="1745969"/>
    <lineage>
        <taxon>Eukaryota</taxon>
        <taxon>Fungi</taxon>
        <taxon>Dikarya</taxon>
        <taxon>Basidiomycota</taxon>
        <taxon>Agaricomycotina</taxon>
        <taxon>Agaricomycetes</taxon>
        <taxon>Agaricomycetidae</taxon>
        <taxon>Agaricales</taxon>
        <taxon>Marasmiineae</taxon>
        <taxon>Mycenaceae</taxon>
        <taxon>Mycena</taxon>
    </lineage>
</organism>
<name>A0AAD6T297_9AGAR</name>
<dbReference type="InterPro" id="IPR051236">
    <property type="entry name" value="HAT_RTT109-like"/>
</dbReference>
<dbReference type="GO" id="GO:0008081">
    <property type="term" value="F:phosphoric diester hydrolase activity"/>
    <property type="evidence" value="ECO:0007669"/>
    <property type="project" value="InterPro"/>
</dbReference>
<reference evidence="4" key="1">
    <citation type="submission" date="2023-03" db="EMBL/GenBank/DDBJ databases">
        <title>Massive genome expansion in bonnet fungi (Mycena s.s.) driven by repeated elements and novel gene families across ecological guilds.</title>
        <authorList>
            <consortium name="Lawrence Berkeley National Laboratory"/>
            <person name="Harder C.B."/>
            <person name="Miyauchi S."/>
            <person name="Viragh M."/>
            <person name="Kuo A."/>
            <person name="Thoen E."/>
            <person name="Andreopoulos B."/>
            <person name="Lu D."/>
            <person name="Skrede I."/>
            <person name="Drula E."/>
            <person name="Henrissat B."/>
            <person name="Morin E."/>
            <person name="Kohler A."/>
            <person name="Barry K."/>
            <person name="LaButti K."/>
            <person name="Morin E."/>
            <person name="Salamov A."/>
            <person name="Lipzen A."/>
            <person name="Mereny Z."/>
            <person name="Hegedus B."/>
            <person name="Baldrian P."/>
            <person name="Stursova M."/>
            <person name="Weitz H."/>
            <person name="Taylor A."/>
            <person name="Grigoriev I.V."/>
            <person name="Nagy L.G."/>
            <person name="Martin F."/>
            <person name="Kauserud H."/>
        </authorList>
    </citation>
    <scope>NUCLEOTIDE SEQUENCE</scope>
    <source>
        <strain evidence="4">CBHHK200</strain>
    </source>
</reference>
<dbReference type="InterPro" id="IPR017946">
    <property type="entry name" value="PLC-like_Pdiesterase_TIM-brl"/>
</dbReference>
<feature type="chain" id="PRO_5042220776" description="Altered inheritance of mitochondria protein 6" evidence="3">
    <location>
        <begin position="34"/>
        <end position="320"/>
    </location>
</feature>
<comment type="caution">
    <text evidence="4">The sequence shown here is derived from an EMBL/GenBank/DDBJ whole genome shotgun (WGS) entry which is preliminary data.</text>
</comment>
<evidence type="ECO:0000256" key="2">
    <source>
        <dbReference type="ARBA" id="ARBA00014286"/>
    </source>
</evidence>
<dbReference type="CDD" id="cd08577">
    <property type="entry name" value="PI-PLCc_GDPD_SF_unchar3"/>
    <property type="match status" value="1"/>
</dbReference>
<proteinExistence type="inferred from homology"/>
<dbReference type="Proteomes" id="UP001218188">
    <property type="component" value="Unassembled WGS sequence"/>
</dbReference>
<evidence type="ECO:0000256" key="3">
    <source>
        <dbReference type="SAM" id="SignalP"/>
    </source>
</evidence>
<dbReference type="InterPro" id="IPR039559">
    <property type="entry name" value="AIM6_PI-PLC-like_dom"/>
</dbReference>
<keyword evidence="5" id="KW-1185">Reference proteome</keyword>
<dbReference type="EMBL" id="JARJCM010000033">
    <property type="protein sequence ID" value="KAJ7038098.1"/>
    <property type="molecule type" value="Genomic_DNA"/>
</dbReference>
<protein>
    <recommendedName>
        <fullName evidence="2">Altered inheritance of mitochondria protein 6</fullName>
    </recommendedName>
</protein>
<dbReference type="GO" id="GO:0006629">
    <property type="term" value="P:lipid metabolic process"/>
    <property type="evidence" value="ECO:0007669"/>
    <property type="project" value="InterPro"/>
</dbReference>
<dbReference type="AlphaFoldDB" id="A0AAD6T297"/>
<sequence length="320" mass="34719">MPNEPPRLLERFRPMFSLLALTTIASLVSLSSQRPGVLDEITMLETSNSTLLRYPTDFTQNIVPKSIHSHNDYWRDVPLLTALSLGVASVEADVWLVNQTLFIGHEMAALTPARTFNSLYVEPLVSIIEGQNPKSQFTVNQTSVNGVFDTASSIPLQLLVDMKTDGPSTLPFVVSALQPLRERGFLTTCESNGTCTLGAVTVVGTGNTPLAGIQALSPRDVFFDAPLTALNATFDNTISPLASTDYEVAVGWSGIGSINQTQLSAIQQFVADAHGLGIKARFWDTPGWPIHARNNVWQTLIDEGADWLNADDLDAAATMF</sequence>
<dbReference type="SUPFAM" id="SSF51695">
    <property type="entry name" value="PLC-like phosphodiesterases"/>
    <property type="match status" value="1"/>
</dbReference>